<evidence type="ECO:0000256" key="9">
    <source>
        <dbReference type="PROSITE-ProRule" id="PRU00176"/>
    </source>
</evidence>
<accession>A0A5D2T501</accession>
<keyword evidence="4" id="KW-0963">Cytoplasm</keyword>
<evidence type="ECO:0000259" key="10">
    <source>
        <dbReference type="PROSITE" id="PS50102"/>
    </source>
</evidence>
<dbReference type="InterPro" id="IPR006515">
    <property type="entry name" value="PABP_1234"/>
</dbReference>
<dbReference type="Proteomes" id="UP000323597">
    <property type="component" value="Chromosome D10"/>
</dbReference>
<dbReference type="FunFam" id="3.30.70.330:FF:000500">
    <property type="entry name" value="Polyadenylate-binding protein"/>
    <property type="match status" value="1"/>
</dbReference>
<dbReference type="GO" id="GO:0003723">
    <property type="term" value="F:RNA binding"/>
    <property type="evidence" value="ECO:0007669"/>
    <property type="project" value="UniProtKB-UniRule"/>
</dbReference>
<comment type="function">
    <text evidence="8">Binds the poly(A) tail of mRNA. Appears to be an important mediator of the multiple roles of the poly(A) tail in mRNA biogenesis, stability and translation.</text>
</comment>
<proteinExistence type="inferred from homology"/>
<comment type="similarity">
    <text evidence="3">Belongs to the polyadenylate-binding protein type-1 family.</text>
</comment>
<dbReference type="GO" id="GO:0005634">
    <property type="term" value="C:nucleus"/>
    <property type="evidence" value="ECO:0007669"/>
    <property type="project" value="UniProtKB-SubCell"/>
</dbReference>
<feature type="domain" description="RRM" evidence="10">
    <location>
        <begin position="118"/>
        <end position="194"/>
    </location>
</feature>
<protein>
    <recommendedName>
        <fullName evidence="10">RRM domain-containing protein</fullName>
    </recommendedName>
</protein>
<dbReference type="InterPro" id="IPR036053">
    <property type="entry name" value="PABP-dom"/>
</dbReference>
<evidence type="ECO:0000256" key="4">
    <source>
        <dbReference type="ARBA" id="ARBA00022490"/>
    </source>
</evidence>
<dbReference type="InterPro" id="IPR012677">
    <property type="entry name" value="Nucleotide-bd_a/b_plait_sf"/>
</dbReference>
<dbReference type="EMBL" id="CM017658">
    <property type="protein sequence ID" value="TYI59982.1"/>
    <property type="molecule type" value="Genomic_DNA"/>
</dbReference>
<evidence type="ECO:0000256" key="1">
    <source>
        <dbReference type="ARBA" id="ARBA00004123"/>
    </source>
</evidence>
<dbReference type="NCBIfam" id="TIGR01628">
    <property type="entry name" value="PABP-1234"/>
    <property type="match status" value="1"/>
</dbReference>
<keyword evidence="12" id="KW-1185">Reference proteome</keyword>
<evidence type="ECO:0000313" key="12">
    <source>
        <dbReference type="Proteomes" id="UP000323597"/>
    </source>
</evidence>
<dbReference type="GO" id="GO:0005737">
    <property type="term" value="C:cytoplasm"/>
    <property type="evidence" value="ECO:0007669"/>
    <property type="project" value="UniProtKB-SubCell"/>
</dbReference>
<evidence type="ECO:0000256" key="5">
    <source>
        <dbReference type="ARBA" id="ARBA00022737"/>
    </source>
</evidence>
<dbReference type="AlphaFoldDB" id="A0A5D2T501"/>
<name>A0A5D2T501_GOSMU</name>
<gene>
    <name evidence="11" type="ORF">E1A91_D10G073400v1</name>
</gene>
<dbReference type="Gene3D" id="3.30.70.330">
    <property type="match status" value="4"/>
</dbReference>
<dbReference type="CDD" id="cd12380">
    <property type="entry name" value="RRM3_I_PABPs"/>
    <property type="match status" value="1"/>
</dbReference>
<dbReference type="InterPro" id="IPR035979">
    <property type="entry name" value="RBD_domain_sf"/>
</dbReference>
<feature type="domain" description="RRM" evidence="10">
    <location>
        <begin position="208"/>
        <end position="285"/>
    </location>
</feature>
<evidence type="ECO:0000256" key="3">
    <source>
        <dbReference type="ARBA" id="ARBA00008557"/>
    </source>
</evidence>
<dbReference type="PROSITE" id="PS50102">
    <property type="entry name" value="RRM"/>
    <property type="match status" value="4"/>
</dbReference>
<dbReference type="Gene3D" id="1.10.1900.10">
    <property type="entry name" value="c-terminal domain of poly(a) binding protein"/>
    <property type="match status" value="1"/>
</dbReference>
<feature type="domain" description="RRM" evidence="10">
    <location>
        <begin position="30"/>
        <end position="108"/>
    </location>
</feature>
<dbReference type="InterPro" id="IPR000504">
    <property type="entry name" value="RRM_dom"/>
</dbReference>
<evidence type="ECO:0000256" key="2">
    <source>
        <dbReference type="ARBA" id="ARBA00004496"/>
    </source>
</evidence>
<dbReference type="SMART" id="SM00517">
    <property type="entry name" value="PolyA"/>
    <property type="match status" value="1"/>
</dbReference>
<evidence type="ECO:0000313" key="11">
    <source>
        <dbReference type="EMBL" id="TYI59982.1"/>
    </source>
</evidence>
<dbReference type="PANTHER" id="PTHR24012">
    <property type="entry name" value="RNA BINDING PROTEIN"/>
    <property type="match status" value="1"/>
</dbReference>
<feature type="domain" description="RRM" evidence="10">
    <location>
        <begin position="311"/>
        <end position="388"/>
    </location>
</feature>
<dbReference type="SUPFAM" id="SSF54928">
    <property type="entry name" value="RNA-binding domain, RBD"/>
    <property type="match status" value="3"/>
</dbReference>
<evidence type="ECO:0000256" key="7">
    <source>
        <dbReference type="ARBA" id="ARBA00023242"/>
    </source>
</evidence>
<evidence type="ECO:0000256" key="6">
    <source>
        <dbReference type="ARBA" id="ARBA00022884"/>
    </source>
</evidence>
<dbReference type="FunFam" id="3.30.70.330:FF:000651">
    <property type="entry name" value="Poly(A) binding protein cytoplasmic 1 like"/>
    <property type="match status" value="1"/>
</dbReference>
<dbReference type="Pfam" id="PF00076">
    <property type="entry name" value="RRM_1"/>
    <property type="match status" value="4"/>
</dbReference>
<comment type="subcellular location">
    <subcellularLocation>
        <location evidence="2">Cytoplasm</location>
    </subcellularLocation>
    <subcellularLocation>
        <location evidence="1">Nucleus</location>
    </subcellularLocation>
</comment>
<keyword evidence="5" id="KW-0677">Repeat</keyword>
<dbReference type="SMART" id="SM00360">
    <property type="entry name" value="RRM"/>
    <property type="match status" value="4"/>
</dbReference>
<dbReference type="SUPFAM" id="SSF63570">
    <property type="entry name" value="PABC (PABP) domain"/>
    <property type="match status" value="1"/>
</dbReference>
<dbReference type="InterPro" id="IPR002004">
    <property type="entry name" value="PABP_HYD_C"/>
</dbReference>
<organism evidence="11 12">
    <name type="scientific">Gossypium mustelinum</name>
    <name type="common">Cotton</name>
    <name type="synonym">Gossypium caicoense</name>
    <dbReference type="NCBI Taxonomy" id="34275"/>
    <lineage>
        <taxon>Eukaryota</taxon>
        <taxon>Viridiplantae</taxon>
        <taxon>Streptophyta</taxon>
        <taxon>Embryophyta</taxon>
        <taxon>Tracheophyta</taxon>
        <taxon>Spermatophyta</taxon>
        <taxon>Magnoliopsida</taxon>
        <taxon>eudicotyledons</taxon>
        <taxon>Gunneridae</taxon>
        <taxon>Pentapetalae</taxon>
        <taxon>rosids</taxon>
        <taxon>malvids</taxon>
        <taxon>Malvales</taxon>
        <taxon>Malvaceae</taxon>
        <taxon>Malvoideae</taxon>
        <taxon>Gossypium</taxon>
    </lineage>
</organism>
<sequence>MASAAQPPSLPLPLQASNVAGGGWNSLQRASLYVGDLDPDVTETDLINKFSAIAPVSSLRLCRCLRTRKSLRYAYINFFSHFHARKAFACLNHTDLKGKPMRIMWSQRDPFPRKIGIGNLFVKNLDPSISSACLEGIFCRFGTILSCKIAEENGKSKGFGFVQFDSEGSAMAAMTALHDTMLEGRKLYVAKFVRKSERTTTSEEEKFTNLYVKNLFDDMTEDLLKEMFSRYGKVCSVVIMKDGNGMSRGFGFVNFQSPDDAKKALEAMNGLQLGSKNLFVGRAQKKAERTKLLKNKYKDVFNCRFEKLKASNLYVKNLNDSIDDKRLQEVFGRFGRITSARVMRLENGRSKGFGFVCFSSPEEATAALHGLNGTFFEGKFLYVAVAQRKEDRCKELQYYYMQNTPVQSSYQSSCNGGTPQFHSFYFNFPPCPTVSPLLCQPSLYQHFVTNMGQYPFAATDEQQNFSYDQMRHVHPSIAGIRRDCMYKQHSMTYNSNVRLRELDHVNSGSKKVGFRKKGNKRCEPAENSSVALADIEPVTAATSPGNSENNENLTHPFVENLKPEHAAKVSGVLLEMNSDVLKLLNSPNSLAIKDKPVQVLKEANARTGNDAVTFTNPKSARCFELLAGVIRHS</sequence>
<reference evidence="11 12" key="1">
    <citation type="submission" date="2019-07" db="EMBL/GenBank/DDBJ databases">
        <title>WGS assembly of Gossypium mustelinum.</title>
        <authorList>
            <person name="Chen Z.J."/>
            <person name="Sreedasyam A."/>
            <person name="Ando A."/>
            <person name="Song Q."/>
            <person name="De L."/>
            <person name="Hulse-Kemp A."/>
            <person name="Ding M."/>
            <person name="Ye W."/>
            <person name="Kirkbride R."/>
            <person name="Jenkins J."/>
            <person name="Plott C."/>
            <person name="Lovell J."/>
            <person name="Lin Y.-M."/>
            <person name="Vaughn R."/>
            <person name="Liu B."/>
            <person name="Li W."/>
            <person name="Simpson S."/>
            <person name="Scheffler B."/>
            <person name="Saski C."/>
            <person name="Grover C."/>
            <person name="Hu G."/>
            <person name="Conover J."/>
            <person name="Carlson J."/>
            <person name="Shu S."/>
            <person name="Boston L."/>
            <person name="Williams M."/>
            <person name="Peterson D."/>
            <person name="Mcgee K."/>
            <person name="Jones D."/>
            <person name="Wendel J."/>
            <person name="Stelly D."/>
            <person name="Grimwood J."/>
            <person name="Schmutz J."/>
        </authorList>
    </citation>
    <scope>NUCLEOTIDE SEQUENCE [LARGE SCALE GENOMIC DNA]</scope>
    <source>
        <strain evidence="11">1408120.09</strain>
    </source>
</reference>
<keyword evidence="7" id="KW-0539">Nucleus</keyword>
<keyword evidence="6 9" id="KW-0694">RNA-binding</keyword>
<evidence type="ECO:0000256" key="8">
    <source>
        <dbReference type="ARBA" id="ARBA00054110"/>
    </source>
</evidence>